<dbReference type="InterPro" id="IPR029044">
    <property type="entry name" value="Nucleotide-diphossugar_trans"/>
</dbReference>
<reference evidence="2 3" key="1">
    <citation type="submission" date="2016-10" db="EMBL/GenBank/DDBJ databases">
        <authorList>
            <person name="de Groot N.N."/>
        </authorList>
    </citation>
    <scope>NUCLEOTIDE SEQUENCE [LARGE SCALE GENOMIC DNA]</scope>
    <source>
        <strain evidence="2 3">DSM 23310</strain>
    </source>
</reference>
<dbReference type="InterPro" id="IPR025877">
    <property type="entry name" value="MobA-like_NTP_Trfase"/>
</dbReference>
<dbReference type="Proteomes" id="UP000198828">
    <property type="component" value="Unassembled WGS sequence"/>
</dbReference>
<feature type="domain" description="MobA-like NTP transferase" evidence="1">
    <location>
        <begin position="6"/>
        <end position="162"/>
    </location>
</feature>
<dbReference type="SUPFAM" id="SSF53448">
    <property type="entry name" value="Nucleotide-diphospho-sugar transferases"/>
    <property type="match status" value="1"/>
</dbReference>
<evidence type="ECO:0000259" key="1">
    <source>
        <dbReference type="Pfam" id="PF12804"/>
    </source>
</evidence>
<dbReference type="CDD" id="cd04182">
    <property type="entry name" value="GT_2_like_f"/>
    <property type="match status" value="1"/>
</dbReference>
<proteinExistence type="predicted"/>
<dbReference type="OrthoDB" id="9797742at2"/>
<keyword evidence="2" id="KW-0548">Nucleotidyltransferase</keyword>
<accession>A0A1H2SX42</accession>
<dbReference type="Gene3D" id="3.90.550.10">
    <property type="entry name" value="Spore Coat Polysaccharide Biosynthesis Protein SpsA, Chain A"/>
    <property type="match status" value="1"/>
</dbReference>
<keyword evidence="2" id="KW-0808">Transferase</keyword>
<keyword evidence="3" id="KW-1185">Reference proteome</keyword>
<dbReference type="EMBL" id="FNNG01000002">
    <property type="protein sequence ID" value="SDW36172.1"/>
    <property type="molecule type" value="Genomic_DNA"/>
</dbReference>
<evidence type="ECO:0000313" key="2">
    <source>
        <dbReference type="EMBL" id="SDW36172.1"/>
    </source>
</evidence>
<dbReference type="Pfam" id="PF12804">
    <property type="entry name" value="NTP_transf_3"/>
    <property type="match status" value="1"/>
</dbReference>
<sequence>MLRISAIVMASGMSKRMMSDKLHLKINDKYIYEYILETIKECDFYETIVVAKNEDILRKAERLGYKGIKNPRYYLGQSESIKAALRSSKEADGFMFFVADQPFIKLTTIQKLCSEFEYNPSKIVLPYYNGTRGNPVIFPFHLKEDLLNLKEDQGGKIVIHNNQDLVIGVDIQTEYENLDIDTIDDYEKAKKLGINL</sequence>
<dbReference type="AlphaFoldDB" id="A0A1H2SX42"/>
<organism evidence="2 3">
    <name type="scientific">Tepidimicrobium xylanilyticum</name>
    <dbReference type="NCBI Taxonomy" id="1123352"/>
    <lineage>
        <taxon>Bacteria</taxon>
        <taxon>Bacillati</taxon>
        <taxon>Bacillota</taxon>
        <taxon>Tissierellia</taxon>
        <taxon>Tissierellales</taxon>
        <taxon>Tepidimicrobiaceae</taxon>
        <taxon>Tepidimicrobium</taxon>
    </lineage>
</organism>
<name>A0A1H2SX42_9FIRM</name>
<gene>
    <name evidence="2" type="ORF">SAMN05660923_00572</name>
</gene>
<dbReference type="PANTHER" id="PTHR43777:SF1">
    <property type="entry name" value="MOLYBDENUM COFACTOR CYTIDYLYLTRANSFERASE"/>
    <property type="match status" value="1"/>
</dbReference>
<evidence type="ECO:0000313" key="3">
    <source>
        <dbReference type="Proteomes" id="UP000198828"/>
    </source>
</evidence>
<protein>
    <submittedName>
        <fullName evidence="2">Molybdenum cofactor cytidylyltransferase</fullName>
    </submittedName>
</protein>
<dbReference type="GO" id="GO:0016779">
    <property type="term" value="F:nucleotidyltransferase activity"/>
    <property type="evidence" value="ECO:0007669"/>
    <property type="project" value="UniProtKB-KW"/>
</dbReference>
<dbReference type="RefSeq" id="WP_093750691.1">
    <property type="nucleotide sequence ID" value="NZ_BSYN01000002.1"/>
</dbReference>
<dbReference type="PANTHER" id="PTHR43777">
    <property type="entry name" value="MOLYBDENUM COFACTOR CYTIDYLYLTRANSFERASE"/>
    <property type="match status" value="1"/>
</dbReference>